<dbReference type="Pfam" id="PF00563">
    <property type="entry name" value="EAL"/>
    <property type="match status" value="1"/>
</dbReference>
<dbReference type="InterPro" id="IPR000014">
    <property type="entry name" value="PAS"/>
</dbReference>
<dbReference type="Gene3D" id="3.20.20.450">
    <property type="entry name" value="EAL domain"/>
    <property type="match status" value="1"/>
</dbReference>
<sequence>MILSINEKNIEMQALYEELYASEETLQEQYDSLYEQSEFIKKSEERYKLIFDASKEGLWDANEEWIVTYLTPVWYKAYFTSLADKDLKVWQSLIHPEDLDRVNDLVNYHVENRTEFYKCEYRVLNLKGEYRWIEAIGKAQFYPDGRFKSMSGSHLDITIRKESEFRIVDMAYNDYLTKIHNQLFLREQLNRFLEKNGNGAVLFIDLDNFKNINDTYGHTFGDYILIEVSKRLSTFASDSRVISRFSGDEFVIMLKNQTDATEIKSFVESLLNEINLTIRKGSVIIKVSASVGIAIFPVHGSNIDILLQNADIAMGQAKKLTHKSYYFFDDQVKKLVVKEMKLESALKSAVEKHEIILYYQPIIDIERSSIKGFEALARWNSSEFGLINPDDFIPLAERTGLINEIGYEVLKQACGFLFMLDNLFENRFEISVNISVIQLTQDHFVTDVFDIIDSFNMPYNRIILEITETIMLESDENILGKLFYLHSKGIKISLDDFGTGYSSVNNLIKLPLDSIKIDKSIMSDSMTNEHVYSLLESIVVYAHKMNYKVVGEGIENEMYL</sequence>
<organism evidence="4">
    <name type="scientific">uncultured bacterium</name>
    <name type="common">gcode 4</name>
    <dbReference type="NCBI Taxonomy" id="1234023"/>
    <lineage>
        <taxon>Bacteria</taxon>
        <taxon>environmental samples</taxon>
    </lineage>
</organism>
<evidence type="ECO:0000259" key="2">
    <source>
        <dbReference type="PROSITE" id="PS50883"/>
    </source>
</evidence>
<feature type="non-terminal residue" evidence="4">
    <location>
        <position position="560"/>
    </location>
</feature>
<dbReference type="InterPro" id="IPR052155">
    <property type="entry name" value="Biofilm_reg_signaling"/>
</dbReference>
<evidence type="ECO:0000313" key="4">
    <source>
        <dbReference type="EMBL" id="EKE27036.1"/>
    </source>
</evidence>
<dbReference type="PROSITE" id="PS50113">
    <property type="entry name" value="PAC"/>
    <property type="match status" value="1"/>
</dbReference>
<accession>K2F7B0</accession>
<dbReference type="AlphaFoldDB" id="K2F7B0"/>
<dbReference type="InterPro" id="IPR000160">
    <property type="entry name" value="GGDEF_dom"/>
</dbReference>
<proteinExistence type="predicted"/>
<dbReference type="SMART" id="SM00267">
    <property type="entry name" value="GGDEF"/>
    <property type="match status" value="1"/>
</dbReference>
<evidence type="ECO:0000259" key="3">
    <source>
        <dbReference type="PROSITE" id="PS50887"/>
    </source>
</evidence>
<dbReference type="SMART" id="SM00052">
    <property type="entry name" value="EAL"/>
    <property type="match status" value="1"/>
</dbReference>
<dbReference type="Pfam" id="PF00990">
    <property type="entry name" value="GGDEF"/>
    <property type="match status" value="1"/>
</dbReference>
<dbReference type="CDD" id="cd00130">
    <property type="entry name" value="PAS"/>
    <property type="match status" value="1"/>
</dbReference>
<dbReference type="Gene3D" id="3.30.450.20">
    <property type="entry name" value="PAS domain"/>
    <property type="match status" value="1"/>
</dbReference>
<protein>
    <recommendedName>
        <fullName evidence="5">Diguanylate cyclase/phosphodiesterase with PAS/PAC sensor(S)</fullName>
    </recommendedName>
</protein>
<gene>
    <name evidence="4" type="ORF">ACD_4C00081G0001</name>
</gene>
<dbReference type="InterPro" id="IPR000700">
    <property type="entry name" value="PAS-assoc_C"/>
</dbReference>
<feature type="domain" description="EAL" evidence="2">
    <location>
        <begin position="339"/>
        <end position="560"/>
    </location>
</feature>
<dbReference type="PANTHER" id="PTHR44757:SF2">
    <property type="entry name" value="BIOFILM ARCHITECTURE MAINTENANCE PROTEIN MBAA"/>
    <property type="match status" value="1"/>
</dbReference>
<dbReference type="SUPFAM" id="SSF141868">
    <property type="entry name" value="EAL domain-like"/>
    <property type="match status" value="1"/>
</dbReference>
<dbReference type="InterPro" id="IPR029787">
    <property type="entry name" value="Nucleotide_cyclase"/>
</dbReference>
<name>K2F7B0_9BACT</name>
<dbReference type="NCBIfam" id="TIGR00254">
    <property type="entry name" value="GGDEF"/>
    <property type="match status" value="1"/>
</dbReference>
<dbReference type="Pfam" id="PF08447">
    <property type="entry name" value="PAS_3"/>
    <property type="match status" value="1"/>
</dbReference>
<dbReference type="SUPFAM" id="SSF55785">
    <property type="entry name" value="PYP-like sensor domain (PAS domain)"/>
    <property type="match status" value="1"/>
</dbReference>
<dbReference type="PROSITE" id="PS50887">
    <property type="entry name" value="GGDEF"/>
    <property type="match status" value="1"/>
</dbReference>
<dbReference type="SUPFAM" id="SSF55073">
    <property type="entry name" value="Nucleotide cyclase"/>
    <property type="match status" value="1"/>
</dbReference>
<feature type="domain" description="PAC" evidence="1">
    <location>
        <begin position="117"/>
        <end position="169"/>
    </location>
</feature>
<feature type="domain" description="GGDEF" evidence="3">
    <location>
        <begin position="197"/>
        <end position="330"/>
    </location>
</feature>
<dbReference type="PANTHER" id="PTHR44757">
    <property type="entry name" value="DIGUANYLATE CYCLASE DGCP"/>
    <property type="match status" value="1"/>
</dbReference>
<comment type="caution">
    <text evidence="4">The sequence shown here is derived from an EMBL/GenBank/DDBJ whole genome shotgun (WGS) entry which is preliminary data.</text>
</comment>
<dbReference type="InterPro" id="IPR001633">
    <property type="entry name" value="EAL_dom"/>
</dbReference>
<reference evidence="4" key="1">
    <citation type="journal article" date="2012" name="Science">
        <title>Fermentation, hydrogen, and sulfur metabolism in multiple uncultivated bacterial phyla.</title>
        <authorList>
            <person name="Wrighton K.C."/>
            <person name="Thomas B.C."/>
            <person name="Sharon I."/>
            <person name="Miller C.S."/>
            <person name="Castelle C.J."/>
            <person name="VerBerkmoes N.C."/>
            <person name="Wilkins M.J."/>
            <person name="Hettich R.L."/>
            <person name="Lipton M.S."/>
            <person name="Williams K.H."/>
            <person name="Long P.E."/>
            <person name="Banfield J.F."/>
        </authorList>
    </citation>
    <scope>NUCLEOTIDE SEQUENCE [LARGE SCALE GENOMIC DNA]</scope>
</reference>
<dbReference type="InterPro" id="IPR013655">
    <property type="entry name" value="PAS_fold_3"/>
</dbReference>
<dbReference type="InterPro" id="IPR035965">
    <property type="entry name" value="PAS-like_dom_sf"/>
</dbReference>
<dbReference type="PROSITE" id="PS50883">
    <property type="entry name" value="EAL"/>
    <property type="match status" value="1"/>
</dbReference>
<dbReference type="CDD" id="cd01949">
    <property type="entry name" value="GGDEF"/>
    <property type="match status" value="1"/>
</dbReference>
<dbReference type="Gene3D" id="3.30.70.270">
    <property type="match status" value="1"/>
</dbReference>
<evidence type="ECO:0008006" key="5">
    <source>
        <dbReference type="Google" id="ProtNLM"/>
    </source>
</evidence>
<dbReference type="InterPro" id="IPR035919">
    <property type="entry name" value="EAL_sf"/>
</dbReference>
<dbReference type="CDD" id="cd01948">
    <property type="entry name" value="EAL"/>
    <property type="match status" value="1"/>
</dbReference>
<dbReference type="EMBL" id="AMFJ01000597">
    <property type="protein sequence ID" value="EKE27036.1"/>
    <property type="molecule type" value="Genomic_DNA"/>
</dbReference>
<dbReference type="NCBIfam" id="TIGR00229">
    <property type="entry name" value="sensory_box"/>
    <property type="match status" value="1"/>
</dbReference>
<dbReference type="InterPro" id="IPR043128">
    <property type="entry name" value="Rev_trsase/Diguanyl_cyclase"/>
</dbReference>
<evidence type="ECO:0000259" key="1">
    <source>
        <dbReference type="PROSITE" id="PS50113"/>
    </source>
</evidence>